<dbReference type="Gene3D" id="3.30.465.10">
    <property type="match status" value="1"/>
</dbReference>
<dbReference type="InterPro" id="IPR050416">
    <property type="entry name" value="FAD-linked_Oxidoreductase"/>
</dbReference>
<protein>
    <recommendedName>
        <fullName evidence="6">FAD-binding PCMH-type domain-containing protein</fullName>
    </recommendedName>
</protein>
<evidence type="ECO:0000256" key="1">
    <source>
        <dbReference type="ARBA" id="ARBA00001974"/>
    </source>
</evidence>
<dbReference type="STRING" id="93625.A0A409WM70"/>
<evidence type="ECO:0000313" key="8">
    <source>
        <dbReference type="Proteomes" id="UP000283269"/>
    </source>
</evidence>
<dbReference type="EMBL" id="NHYD01003373">
    <property type="protein sequence ID" value="PPQ79510.1"/>
    <property type="molecule type" value="Genomic_DNA"/>
</dbReference>
<dbReference type="InterPro" id="IPR012951">
    <property type="entry name" value="BBE"/>
</dbReference>
<dbReference type="InterPro" id="IPR006094">
    <property type="entry name" value="Oxid_FAD_bind_N"/>
</dbReference>
<evidence type="ECO:0000256" key="2">
    <source>
        <dbReference type="ARBA" id="ARBA00005466"/>
    </source>
</evidence>
<comment type="similarity">
    <text evidence="2">Belongs to the oxygen-dependent FAD-linked oxidoreductase family.</text>
</comment>
<dbReference type="OrthoDB" id="415825at2759"/>
<dbReference type="Pfam" id="PF08031">
    <property type="entry name" value="BBE"/>
    <property type="match status" value="1"/>
</dbReference>
<dbReference type="GO" id="GO:0071949">
    <property type="term" value="F:FAD binding"/>
    <property type="evidence" value="ECO:0007669"/>
    <property type="project" value="InterPro"/>
</dbReference>
<dbReference type="PANTHER" id="PTHR42973">
    <property type="entry name" value="BINDING OXIDOREDUCTASE, PUTATIVE (AFU_ORTHOLOGUE AFUA_1G17690)-RELATED"/>
    <property type="match status" value="1"/>
</dbReference>
<dbReference type="Pfam" id="PF01565">
    <property type="entry name" value="FAD_binding_4"/>
    <property type="match status" value="1"/>
</dbReference>
<name>A0A409WM70_PSICY</name>
<dbReference type="InterPro" id="IPR016167">
    <property type="entry name" value="FAD-bd_PCMH_sub1"/>
</dbReference>
<evidence type="ECO:0000256" key="3">
    <source>
        <dbReference type="ARBA" id="ARBA00022630"/>
    </source>
</evidence>
<evidence type="ECO:0000256" key="5">
    <source>
        <dbReference type="ARBA" id="ARBA00023002"/>
    </source>
</evidence>
<dbReference type="PANTHER" id="PTHR42973:SF39">
    <property type="entry name" value="FAD-BINDING PCMH-TYPE DOMAIN-CONTAINING PROTEIN"/>
    <property type="match status" value="1"/>
</dbReference>
<comment type="cofactor">
    <cofactor evidence="1">
        <name>FAD</name>
        <dbReference type="ChEBI" id="CHEBI:57692"/>
    </cofactor>
</comment>
<keyword evidence="3" id="KW-0285">Flavoprotein</keyword>
<comment type="caution">
    <text evidence="7">The sequence shown here is derived from an EMBL/GenBank/DDBJ whole genome shotgun (WGS) entry which is preliminary data.</text>
</comment>
<dbReference type="InterPro" id="IPR016166">
    <property type="entry name" value="FAD-bd_PCMH"/>
</dbReference>
<dbReference type="AlphaFoldDB" id="A0A409WM70"/>
<gene>
    <name evidence="7" type="ORF">CVT25_003392</name>
</gene>
<dbReference type="Proteomes" id="UP000283269">
    <property type="component" value="Unassembled WGS sequence"/>
</dbReference>
<sequence>MDTEIFAQTIKGDVITAEDPTYAKAIFRWAANAVRKAKVVVFVKDNEDVVKALQFARANNLPIAVRGGGHSVVGSSSAENGLVIDPSRYLNGVTVDPSKKLAYVGGGAIWETVDKAAIKHELATVGGTVNHTGVGGLILGGGYGWLSGTYGLAIDNLVQATIVTADGSILTVNNEENPDLFFAIRGGGGNFGVVTEFVLQLHPQRPKIYSGILIYAPSAIEQVLQTTIEWMKTMGEKEGIMQSSAVGPDGNPIFVVIPFFNGSEAEGREKYKAFLDIGTLADLTKEIPYEELNALSNAMAVHGFGVYQKGVAHKRPHPQAIEQAHNKLVNLIKTGNFNGAILYEYFPLQKINSVPRDATAFRREFASSVLVNLTWDNSVEDRTQEARKHSYELASLISRDGKDMTTAETLGYSNYDPEATSDDGKGVGLAQDKAKLIFGENYPRLQTIKKRYDPDNVFNKWFPIIPA</sequence>
<evidence type="ECO:0000256" key="4">
    <source>
        <dbReference type="ARBA" id="ARBA00022827"/>
    </source>
</evidence>
<dbReference type="InParanoid" id="A0A409WM70"/>
<feature type="domain" description="FAD-binding PCMH-type" evidence="6">
    <location>
        <begin position="33"/>
        <end position="204"/>
    </location>
</feature>
<evidence type="ECO:0000259" key="6">
    <source>
        <dbReference type="PROSITE" id="PS51387"/>
    </source>
</evidence>
<dbReference type="GO" id="GO:0016491">
    <property type="term" value="F:oxidoreductase activity"/>
    <property type="evidence" value="ECO:0007669"/>
    <property type="project" value="UniProtKB-KW"/>
</dbReference>
<dbReference type="InterPro" id="IPR036318">
    <property type="entry name" value="FAD-bd_PCMH-like_sf"/>
</dbReference>
<accession>A0A409WM70</accession>
<dbReference type="SUPFAM" id="SSF56176">
    <property type="entry name" value="FAD-binding/transporter-associated domain-like"/>
    <property type="match status" value="1"/>
</dbReference>
<proteinExistence type="inferred from homology"/>
<keyword evidence="5" id="KW-0560">Oxidoreductase</keyword>
<reference evidence="7 8" key="1">
    <citation type="journal article" date="2018" name="Evol. Lett.">
        <title>Horizontal gene cluster transfer increased hallucinogenic mushroom diversity.</title>
        <authorList>
            <person name="Reynolds H.T."/>
            <person name="Vijayakumar V."/>
            <person name="Gluck-Thaler E."/>
            <person name="Korotkin H.B."/>
            <person name="Matheny P.B."/>
            <person name="Slot J.C."/>
        </authorList>
    </citation>
    <scope>NUCLEOTIDE SEQUENCE [LARGE SCALE GENOMIC DNA]</scope>
    <source>
        <strain evidence="7 8">2631</strain>
    </source>
</reference>
<keyword evidence="8" id="KW-1185">Reference proteome</keyword>
<organism evidence="7 8">
    <name type="scientific">Psilocybe cyanescens</name>
    <dbReference type="NCBI Taxonomy" id="93625"/>
    <lineage>
        <taxon>Eukaryota</taxon>
        <taxon>Fungi</taxon>
        <taxon>Dikarya</taxon>
        <taxon>Basidiomycota</taxon>
        <taxon>Agaricomycotina</taxon>
        <taxon>Agaricomycetes</taxon>
        <taxon>Agaricomycetidae</taxon>
        <taxon>Agaricales</taxon>
        <taxon>Agaricineae</taxon>
        <taxon>Strophariaceae</taxon>
        <taxon>Psilocybe</taxon>
    </lineage>
</organism>
<dbReference type="Gene3D" id="3.30.43.10">
    <property type="entry name" value="Uridine Diphospho-n-acetylenolpyruvylglucosamine Reductase, domain 2"/>
    <property type="match status" value="1"/>
</dbReference>
<dbReference type="InterPro" id="IPR016169">
    <property type="entry name" value="FAD-bd_PCMH_sub2"/>
</dbReference>
<dbReference type="Gene3D" id="3.40.462.20">
    <property type="match status" value="1"/>
</dbReference>
<dbReference type="PROSITE" id="PS51387">
    <property type="entry name" value="FAD_PCMH"/>
    <property type="match status" value="1"/>
</dbReference>
<evidence type="ECO:0000313" key="7">
    <source>
        <dbReference type="EMBL" id="PPQ79510.1"/>
    </source>
</evidence>
<keyword evidence="4" id="KW-0274">FAD</keyword>